<dbReference type="HOGENOM" id="CLU_1679601_0_0_1"/>
<dbReference type="AlphaFoldDB" id="R7T613"/>
<organism evidence="3">
    <name type="scientific">Capitella teleta</name>
    <name type="common">Polychaete worm</name>
    <dbReference type="NCBI Taxonomy" id="283909"/>
    <lineage>
        <taxon>Eukaryota</taxon>
        <taxon>Metazoa</taxon>
        <taxon>Spiralia</taxon>
        <taxon>Lophotrochozoa</taxon>
        <taxon>Annelida</taxon>
        <taxon>Polychaeta</taxon>
        <taxon>Sedentaria</taxon>
        <taxon>Scolecida</taxon>
        <taxon>Capitellidae</taxon>
        <taxon>Capitella</taxon>
    </lineage>
</organism>
<proteinExistence type="predicted"/>
<evidence type="ECO:0008006" key="6">
    <source>
        <dbReference type="Google" id="ProtNLM"/>
    </source>
</evidence>
<dbReference type="InterPro" id="IPR032675">
    <property type="entry name" value="LRR_dom_sf"/>
</dbReference>
<evidence type="ECO:0000256" key="1">
    <source>
        <dbReference type="ARBA" id="ARBA00022729"/>
    </source>
</evidence>
<dbReference type="OrthoDB" id="6130270at2759"/>
<dbReference type="GO" id="GO:0031012">
    <property type="term" value="C:extracellular matrix"/>
    <property type="evidence" value="ECO:0007669"/>
    <property type="project" value="TreeGrafter"/>
</dbReference>
<dbReference type="EMBL" id="KB311699">
    <property type="protein sequence ID" value="ELT88780.1"/>
    <property type="molecule type" value="Genomic_DNA"/>
</dbReference>
<evidence type="ECO:0000313" key="5">
    <source>
        <dbReference type="Proteomes" id="UP000014760"/>
    </source>
</evidence>
<dbReference type="SUPFAM" id="SSF52058">
    <property type="entry name" value="L domain-like"/>
    <property type="match status" value="1"/>
</dbReference>
<sequence length="128" mass="14229">TTTAMILCLIAVSCCLLAVEATVDLKNLGLLEIPQNISNDTTHLILVSNNISIVRNDALGYLSFLARLELGGNRISAIEDHAFHVKYTIKKVYINGNRLKFLRAKQLEGLIALEQLFMGRNQIYSLPD</sequence>
<dbReference type="PANTHER" id="PTHR24373">
    <property type="entry name" value="SLIT RELATED LEUCINE-RICH REPEAT NEURONAL PROTEIN"/>
    <property type="match status" value="1"/>
</dbReference>
<evidence type="ECO:0000313" key="4">
    <source>
        <dbReference type="EnsemblMetazoa" id="CapteP85675"/>
    </source>
</evidence>
<dbReference type="GO" id="GO:0005615">
    <property type="term" value="C:extracellular space"/>
    <property type="evidence" value="ECO:0007669"/>
    <property type="project" value="TreeGrafter"/>
</dbReference>
<reference evidence="5" key="1">
    <citation type="submission" date="2012-12" db="EMBL/GenBank/DDBJ databases">
        <authorList>
            <person name="Hellsten U."/>
            <person name="Grimwood J."/>
            <person name="Chapman J.A."/>
            <person name="Shapiro H."/>
            <person name="Aerts A."/>
            <person name="Otillar R.P."/>
            <person name="Terry A.Y."/>
            <person name="Boore J.L."/>
            <person name="Simakov O."/>
            <person name="Marletaz F."/>
            <person name="Cho S.-J."/>
            <person name="Edsinger-Gonzales E."/>
            <person name="Havlak P."/>
            <person name="Kuo D.-H."/>
            <person name="Larsson T."/>
            <person name="Lv J."/>
            <person name="Arendt D."/>
            <person name="Savage R."/>
            <person name="Osoegawa K."/>
            <person name="de Jong P."/>
            <person name="Lindberg D.R."/>
            <person name="Seaver E.C."/>
            <person name="Weisblat D.A."/>
            <person name="Putnam N.H."/>
            <person name="Grigoriev I.V."/>
            <person name="Rokhsar D.S."/>
        </authorList>
    </citation>
    <scope>NUCLEOTIDE SEQUENCE</scope>
    <source>
        <strain evidence="5">I ESC-2004</strain>
    </source>
</reference>
<evidence type="ECO:0000313" key="3">
    <source>
        <dbReference type="EMBL" id="ELT88780.1"/>
    </source>
</evidence>
<feature type="non-terminal residue" evidence="3">
    <location>
        <position position="1"/>
    </location>
</feature>
<keyword evidence="1 2" id="KW-0732">Signal</keyword>
<accession>R7T613</accession>
<dbReference type="InterPro" id="IPR050328">
    <property type="entry name" value="Dev_Immune_Receptor"/>
</dbReference>
<name>R7T613_CAPTE</name>
<feature type="non-terminal residue" evidence="3">
    <location>
        <position position="128"/>
    </location>
</feature>
<gene>
    <name evidence="3" type="ORF">CAPTEDRAFT_85675</name>
</gene>
<dbReference type="Gene3D" id="3.80.10.10">
    <property type="entry name" value="Ribonuclease Inhibitor"/>
    <property type="match status" value="1"/>
</dbReference>
<reference evidence="4" key="3">
    <citation type="submission" date="2015-06" db="UniProtKB">
        <authorList>
            <consortium name="EnsemblMetazoa"/>
        </authorList>
    </citation>
    <scope>IDENTIFICATION</scope>
</reference>
<keyword evidence="5" id="KW-1185">Reference proteome</keyword>
<feature type="signal peptide" evidence="2">
    <location>
        <begin position="1"/>
        <end position="21"/>
    </location>
</feature>
<feature type="chain" id="PRO_5008786684" description="LRRNT domain-containing protein" evidence="2">
    <location>
        <begin position="22"/>
        <end position="128"/>
    </location>
</feature>
<dbReference type="STRING" id="283909.R7T613"/>
<reference evidence="3 5" key="2">
    <citation type="journal article" date="2013" name="Nature">
        <title>Insights into bilaterian evolution from three spiralian genomes.</title>
        <authorList>
            <person name="Simakov O."/>
            <person name="Marletaz F."/>
            <person name="Cho S.J."/>
            <person name="Edsinger-Gonzales E."/>
            <person name="Havlak P."/>
            <person name="Hellsten U."/>
            <person name="Kuo D.H."/>
            <person name="Larsson T."/>
            <person name="Lv J."/>
            <person name="Arendt D."/>
            <person name="Savage R."/>
            <person name="Osoegawa K."/>
            <person name="de Jong P."/>
            <person name="Grimwood J."/>
            <person name="Chapman J.A."/>
            <person name="Shapiro H."/>
            <person name="Aerts A."/>
            <person name="Otillar R.P."/>
            <person name="Terry A.Y."/>
            <person name="Boore J.L."/>
            <person name="Grigoriev I.V."/>
            <person name="Lindberg D.R."/>
            <person name="Seaver E.C."/>
            <person name="Weisblat D.A."/>
            <person name="Putnam N.H."/>
            <person name="Rokhsar D.S."/>
        </authorList>
    </citation>
    <scope>NUCLEOTIDE SEQUENCE</scope>
    <source>
        <strain evidence="3 5">I ESC-2004</strain>
    </source>
</reference>
<dbReference type="EnsemblMetazoa" id="CapteT85675">
    <property type="protein sequence ID" value="CapteP85675"/>
    <property type="gene ID" value="CapteG85675"/>
</dbReference>
<dbReference type="PANTHER" id="PTHR24373:SF370">
    <property type="entry name" value="FISH-LIPS, ISOFORM E"/>
    <property type="match status" value="1"/>
</dbReference>
<protein>
    <recommendedName>
        <fullName evidence="6">LRRNT domain-containing protein</fullName>
    </recommendedName>
</protein>
<dbReference type="Proteomes" id="UP000014760">
    <property type="component" value="Unassembled WGS sequence"/>
</dbReference>
<dbReference type="EMBL" id="AMQN01015193">
    <property type="status" value="NOT_ANNOTATED_CDS"/>
    <property type="molecule type" value="Genomic_DNA"/>
</dbReference>
<evidence type="ECO:0000256" key="2">
    <source>
        <dbReference type="SAM" id="SignalP"/>
    </source>
</evidence>